<accession>A0A451D1X8</accession>
<dbReference type="Pfam" id="PF12710">
    <property type="entry name" value="HAD"/>
    <property type="match status" value="1"/>
</dbReference>
<dbReference type="GO" id="GO:0046872">
    <property type="term" value="F:metal ion binding"/>
    <property type="evidence" value="ECO:0007669"/>
    <property type="project" value="UniProtKB-KW"/>
</dbReference>
<gene>
    <name evidence="3" type="primary">pgpC</name>
    <name evidence="3" type="ORF">ERCICUMA2628_175</name>
</gene>
<feature type="transmembrane region" description="Helical" evidence="2">
    <location>
        <begin position="37"/>
        <end position="56"/>
    </location>
</feature>
<dbReference type="OrthoDB" id="6545830at2"/>
<dbReference type="RefSeq" id="WP_157993408.1">
    <property type="nucleotide sequence ID" value="NZ_LR217703.1"/>
</dbReference>
<reference evidence="3 4" key="1">
    <citation type="submission" date="2019-02" db="EMBL/GenBank/DDBJ databases">
        <authorList>
            <person name="Manzano-Marin A."/>
            <person name="Manzano-Marin A."/>
        </authorList>
    </citation>
    <scope>NUCLEOTIDE SEQUENCE [LARGE SCALE GENOMIC DNA]</scope>
    <source>
        <strain evidence="3 4">ErCicuneomaculata</strain>
    </source>
</reference>
<evidence type="ECO:0000256" key="1">
    <source>
        <dbReference type="ARBA" id="ARBA00022723"/>
    </source>
</evidence>
<evidence type="ECO:0000313" key="4">
    <source>
        <dbReference type="Proteomes" id="UP000294412"/>
    </source>
</evidence>
<dbReference type="Gene3D" id="3.40.50.1000">
    <property type="entry name" value="HAD superfamily/HAD-like"/>
    <property type="match status" value="1"/>
</dbReference>
<keyword evidence="1" id="KW-0479">Metal-binding</keyword>
<protein>
    <submittedName>
        <fullName evidence="3">Phosphatidylglycerophosphatase C</fullName>
        <ecNumber evidence="3">3.1.3.27</ecNumber>
    </submittedName>
</protein>
<evidence type="ECO:0000313" key="3">
    <source>
        <dbReference type="EMBL" id="VFP79625.1"/>
    </source>
</evidence>
<organism evidence="3 4">
    <name type="scientific">Candidatus Erwinia haradaeae</name>
    <dbReference type="NCBI Taxonomy" id="1922217"/>
    <lineage>
        <taxon>Bacteria</taxon>
        <taxon>Pseudomonadati</taxon>
        <taxon>Pseudomonadota</taxon>
        <taxon>Gammaproteobacteria</taxon>
        <taxon>Enterobacterales</taxon>
        <taxon>Erwiniaceae</taxon>
        <taxon>Erwinia</taxon>
    </lineage>
</organism>
<dbReference type="NCBIfam" id="TIGR01545">
    <property type="entry name" value="YfhB_g-proteo"/>
    <property type="match status" value="1"/>
</dbReference>
<keyword evidence="2" id="KW-0812">Transmembrane</keyword>
<evidence type="ECO:0000256" key="2">
    <source>
        <dbReference type="SAM" id="Phobius"/>
    </source>
</evidence>
<keyword evidence="3" id="KW-0378">Hydrolase</keyword>
<dbReference type="InterPro" id="IPR036412">
    <property type="entry name" value="HAD-like_sf"/>
</dbReference>
<dbReference type="Proteomes" id="UP000294412">
    <property type="component" value="Chromosome"/>
</dbReference>
<keyword evidence="2" id="KW-0472">Membrane</keyword>
<sequence length="216" mass="25634">MVARLRRRIVFFDLDGTLHKQDIFSSFIYWLLWRHPLNILLCGLLLPLVGLGLLIYGRATRWPISILLWSMTFGHRESVLLKREEQFTFWFSRRLTIFQKVHQQLIEYLQDEDVDIWLITGSPQSLVEKIYCNIILFKQVTLVASQMKRAYGGRVLFIRCVGKEKVFQLTKRIGHSLQLESGYSDSKQDDYLLFFCANRFRVTRLGEIRKLESLER</sequence>
<dbReference type="EMBL" id="LR217703">
    <property type="protein sequence ID" value="VFP79625.1"/>
    <property type="molecule type" value="Genomic_DNA"/>
</dbReference>
<dbReference type="SUPFAM" id="SSF56784">
    <property type="entry name" value="HAD-like"/>
    <property type="match status" value="1"/>
</dbReference>
<name>A0A451D1X8_9GAMM</name>
<proteinExistence type="predicted"/>
<dbReference type="AlphaFoldDB" id="A0A451D1X8"/>
<dbReference type="InterPro" id="IPR006435">
    <property type="entry name" value="HAD-SF_hydro_IF_YfhB"/>
</dbReference>
<dbReference type="Gene3D" id="1.20.1440.100">
    <property type="entry name" value="SG protein - dephosphorylation function"/>
    <property type="match status" value="1"/>
</dbReference>
<keyword evidence="2" id="KW-1133">Transmembrane helix</keyword>
<dbReference type="EC" id="3.1.3.27" evidence="3"/>
<dbReference type="InterPro" id="IPR023214">
    <property type="entry name" value="HAD_sf"/>
</dbReference>
<dbReference type="GO" id="GO:0008962">
    <property type="term" value="F:phosphatidylglycerophosphatase activity"/>
    <property type="evidence" value="ECO:0007669"/>
    <property type="project" value="UniProtKB-EC"/>
</dbReference>